<dbReference type="PANTHER" id="PTHR43562">
    <property type="entry name" value="NAPA-TYPE SODIUM/HYDROGEN ANTIPORTER"/>
    <property type="match status" value="1"/>
</dbReference>
<dbReference type="GO" id="GO:1902600">
    <property type="term" value="P:proton transmembrane transport"/>
    <property type="evidence" value="ECO:0007669"/>
    <property type="project" value="InterPro"/>
</dbReference>
<evidence type="ECO:0000256" key="3">
    <source>
        <dbReference type="ARBA" id="ARBA00022448"/>
    </source>
</evidence>
<dbReference type="InterPro" id="IPR006153">
    <property type="entry name" value="Cation/H_exchanger_TM"/>
</dbReference>
<dbReference type="eggNOG" id="COG0475">
    <property type="taxonomic scope" value="Bacteria"/>
</dbReference>
<keyword evidence="5 9" id="KW-0812">Transmembrane</keyword>
<feature type="transmembrane region" description="Helical" evidence="9">
    <location>
        <begin position="377"/>
        <end position="397"/>
    </location>
</feature>
<comment type="subcellular location">
    <subcellularLocation>
        <location evidence="1">Membrane</location>
        <topology evidence="1">Multi-pass membrane protein</topology>
    </subcellularLocation>
</comment>
<evidence type="ECO:0000256" key="5">
    <source>
        <dbReference type="ARBA" id="ARBA00022692"/>
    </source>
</evidence>
<sequence>MEHGDISYISLLVIVLLALFVPIVINKFKFLPIPIVVGEIIAGMIVGKSGLGLIEESSWLTFLYTFGLVFLMFLSGLEIDFKFIKPARREGQKWHKDPVVTAIMIFVMTLSFSFAISSLLKNMGLVRNAYLMTLILSTTSLGIVVPILKEKNLINTDFGQTILLSAIVSDFGTMTLITFFIAFYTSGATYKVLLSLLLFVAFFVVHKAASKVTKNKVIEDILHELSHATSQIQVRGTFALILVFIALSQVLGTEIILGAFLAGVIVSFITEGEGSQLSSKLDAIGYGFFIPIFFIMVGANFDIKDVLSNPKAVILMPGLLAAAYAVKFIPALMLKRSYPLKMASAAGFLLSSRLSLIIAASAIGLKLGILSKEVNGSVILVAIATCTLSPLFFNHMMGKVEEPEKKKTFIIGINEKSLLIIRRLKKIGVDVVAIAFREDKIDSSAYAGGSLHIGDPSDMEWLRSTGIEQAKTVVVSYADENIYPKVCKICDVLKRDVGIEKVILATNNSKVPSCIDLESVVAISPDFASALIIENLIIAPNATEILFQHQDEFYVAEIKVHNLDIAGRAISKLSLPGDCLILSILREDEKIIPHGNDVLEFGDTLMIVGSREDVERVRFMFSGIQYLGGA</sequence>
<feature type="transmembrane region" description="Helical" evidence="9">
    <location>
        <begin position="238"/>
        <end position="263"/>
    </location>
</feature>
<comment type="similarity">
    <text evidence="2">Belongs to the monovalent cation:proton antiporter 2 (CPA2) transporter (TC 2.A.37) family.</text>
</comment>
<dbReference type="EMBL" id="JJMM01000004">
    <property type="protein sequence ID" value="KDR96188.1"/>
    <property type="molecule type" value="Genomic_DNA"/>
</dbReference>
<dbReference type="PROSITE" id="PS51202">
    <property type="entry name" value="RCK_C"/>
    <property type="match status" value="1"/>
</dbReference>
<feature type="transmembrane region" description="Helical" evidence="9">
    <location>
        <begin position="59"/>
        <end position="77"/>
    </location>
</feature>
<dbReference type="PANTHER" id="PTHR43562:SF1">
    <property type="entry name" value="NA(+)_H(+) ANTIPORTER YJBQ-RELATED"/>
    <property type="match status" value="1"/>
</dbReference>
<dbReference type="GO" id="GO:0008324">
    <property type="term" value="F:monoatomic cation transmembrane transporter activity"/>
    <property type="evidence" value="ECO:0007669"/>
    <property type="project" value="InterPro"/>
</dbReference>
<dbReference type="InterPro" id="IPR003148">
    <property type="entry name" value="RCK_N"/>
</dbReference>
<feature type="transmembrane region" description="Helical" evidence="9">
    <location>
        <begin position="6"/>
        <end position="25"/>
    </location>
</feature>
<gene>
    <name evidence="11" type="ORF">CLIT_4c00250</name>
</gene>
<dbReference type="AlphaFoldDB" id="A0A069RHD8"/>
<feature type="transmembrane region" description="Helical" evidence="9">
    <location>
        <begin position="98"/>
        <end position="117"/>
    </location>
</feature>
<reference evidence="11 12" key="1">
    <citation type="submission" date="2014-03" db="EMBL/GenBank/DDBJ databases">
        <title>Genome sequence of Clostridium litorale W6, DSM 5388.</title>
        <authorList>
            <person name="Poehlein A."/>
            <person name="Jagirdar A."/>
            <person name="Khonsari B."/>
            <person name="Chibani C.M."/>
            <person name="Gutierrez Gutierrez D.A."/>
            <person name="Davydova E."/>
            <person name="Alghaithi H.S."/>
            <person name="Nair K.P."/>
            <person name="Dhamotharan K."/>
            <person name="Chandran L."/>
            <person name="G W."/>
            <person name="Daniel R."/>
        </authorList>
    </citation>
    <scope>NUCLEOTIDE SEQUENCE [LARGE SCALE GENOMIC DNA]</scope>
    <source>
        <strain evidence="11 12">W6</strain>
    </source>
</reference>
<dbReference type="SUPFAM" id="SSF51735">
    <property type="entry name" value="NAD(P)-binding Rossmann-fold domains"/>
    <property type="match status" value="1"/>
</dbReference>
<keyword evidence="8 9" id="KW-0472">Membrane</keyword>
<evidence type="ECO:0000259" key="10">
    <source>
        <dbReference type="PROSITE" id="PS51202"/>
    </source>
</evidence>
<feature type="transmembrane region" description="Helical" evidence="9">
    <location>
        <begin position="345"/>
        <end position="365"/>
    </location>
</feature>
<keyword evidence="7" id="KW-0406">Ion transport</keyword>
<evidence type="ECO:0000256" key="2">
    <source>
        <dbReference type="ARBA" id="ARBA00005551"/>
    </source>
</evidence>
<name>A0A069RHD8_PEPLI</name>
<dbReference type="eggNOG" id="COG0569">
    <property type="taxonomic scope" value="Bacteria"/>
</dbReference>
<feature type="transmembrane region" description="Helical" evidence="9">
    <location>
        <begin position="283"/>
        <end position="301"/>
    </location>
</feature>
<dbReference type="STRING" id="1121324.CLIT_4c00250"/>
<accession>A0A069RHD8</accession>
<keyword evidence="4" id="KW-0050">Antiport</keyword>
<dbReference type="GO" id="GO:0016020">
    <property type="term" value="C:membrane"/>
    <property type="evidence" value="ECO:0007669"/>
    <property type="project" value="UniProtKB-SubCell"/>
</dbReference>
<evidence type="ECO:0000256" key="7">
    <source>
        <dbReference type="ARBA" id="ARBA00023065"/>
    </source>
</evidence>
<evidence type="ECO:0000256" key="9">
    <source>
        <dbReference type="SAM" id="Phobius"/>
    </source>
</evidence>
<organism evidence="11 12">
    <name type="scientific">Peptoclostridium litorale DSM 5388</name>
    <dbReference type="NCBI Taxonomy" id="1121324"/>
    <lineage>
        <taxon>Bacteria</taxon>
        <taxon>Bacillati</taxon>
        <taxon>Bacillota</taxon>
        <taxon>Clostridia</taxon>
        <taxon>Peptostreptococcales</taxon>
        <taxon>Peptoclostridiaceae</taxon>
        <taxon>Peptoclostridium</taxon>
    </lineage>
</organism>
<feature type="domain" description="RCK C-terminal" evidence="10">
    <location>
        <begin position="543"/>
        <end position="623"/>
    </location>
</feature>
<feature type="transmembrane region" description="Helical" evidence="9">
    <location>
        <begin position="161"/>
        <end position="184"/>
    </location>
</feature>
<comment type="caution">
    <text evidence="11">The sequence shown here is derived from an EMBL/GenBank/DDBJ whole genome shotgun (WGS) entry which is preliminary data.</text>
</comment>
<dbReference type="Gene3D" id="1.20.1530.20">
    <property type="match status" value="1"/>
</dbReference>
<dbReference type="SUPFAM" id="SSF116726">
    <property type="entry name" value="TrkA C-terminal domain-like"/>
    <property type="match status" value="1"/>
</dbReference>
<dbReference type="RefSeq" id="WP_052635904.1">
    <property type="nucleotide sequence ID" value="NZ_FSRH01000009.1"/>
</dbReference>
<dbReference type="InterPro" id="IPR006037">
    <property type="entry name" value="RCK_C"/>
</dbReference>
<dbReference type="Gene3D" id="3.30.70.1450">
    <property type="entry name" value="Regulator of K+ conductance, C-terminal domain"/>
    <property type="match status" value="1"/>
</dbReference>
<feature type="transmembrane region" description="Helical" evidence="9">
    <location>
        <begin position="313"/>
        <end position="333"/>
    </location>
</feature>
<evidence type="ECO:0000256" key="1">
    <source>
        <dbReference type="ARBA" id="ARBA00004141"/>
    </source>
</evidence>
<keyword evidence="6 9" id="KW-1133">Transmembrane helix</keyword>
<feature type="transmembrane region" description="Helical" evidence="9">
    <location>
        <begin position="190"/>
        <end position="209"/>
    </location>
</feature>
<dbReference type="GO" id="GO:0006813">
    <property type="term" value="P:potassium ion transport"/>
    <property type="evidence" value="ECO:0007669"/>
    <property type="project" value="InterPro"/>
</dbReference>
<feature type="transmembrane region" description="Helical" evidence="9">
    <location>
        <begin position="30"/>
        <end position="47"/>
    </location>
</feature>
<dbReference type="InterPro" id="IPR038770">
    <property type="entry name" value="Na+/solute_symporter_sf"/>
</dbReference>
<dbReference type="Gene3D" id="3.40.50.720">
    <property type="entry name" value="NAD(P)-binding Rossmann-like Domain"/>
    <property type="match status" value="1"/>
</dbReference>
<protein>
    <submittedName>
        <fullName evidence="11">Kef-type K+ transport system, membrane component</fullName>
    </submittedName>
</protein>
<evidence type="ECO:0000256" key="8">
    <source>
        <dbReference type="ARBA" id="ARBA00023136"/>
    </source>
</evidence>
<keyword evidence="3" id="KW-0813">Transport</keyword>
<dbReference type="InterPro" id="IPR036721">
    <property type="entry name" value="RCK_C_sf"/>
</dbReference>
<evidence type="ECO:0000313" key="11">
    <source>
        <dbReference type="EMBL" id="KDR96188.1"/>
    </source>
</evidence>
<dbReference type="GO" id="GO:0015297">
    <property type="term" value="F:antiporter activity"/>
    <property type="evidence" value="ECO:0007669"/>
    <property type="project" value="UniProtKB-KW"/>
</dbReference>
<evidence type="ECO:0000313" key="12">
    <source>
        <dbReference type="Proteomes" id="UP000027946"/>
    </source>
</evidence>
<dbReference type="InterPro" id="IPR036291">
    <property type="entry name" value="NAD(P)-bd_dom_sf"/>
</dbReference>
<proteinExistence type="inferred from homology"/>
<dbReference type="Proteomes" id="UP000027946">
    <property type="component" value="Unassembled WGS sequence"/>
</dbReference>
<dbReference type="OrthoDB" id="9793589at2"/>
<evidence type="ECO:0000256" key="6">
    <source>
        <dbReference type="ARBA" id="ARBA00022989"/>
    </source>
</evidence>
<dbReference type="Pfam" id="PF02254">
    <property type="entry name" value="TrkA_N"/>
    <property type="match status" value="1"/>
</dbReference>
<feature type="transmembrane region" description="Helical" evidence="9">
    <location>
        <begin position="129"/>
        <end position="149"/>
    </location>
</feature>
<evidence type="ECO:0000256" key="4">
    <source>
        <dbReference type="ARBA" id="ARBA00022449"/>
    </source>
</evidence>
<keyword evidence="12" id="KW-1185">Reference proteome</keyword>
<dbReference type="Pfam" id="PF00999">
    <property type="entry name" value="Na_H_Exchanger"/>
    <property type="match status" value="1"/>
</dbReference>
<dbReference type="Pfam" id="PF02080">
    <property type="entry name" value="TrkA_C"/>
    <property type="match status" value="1"/>
</dbReference>